<dbReference type="SUPFAM" id="SSF161098">
    <property type="entry name" value="MetI-like"/>
    <property type="match status" value="1"/>
</dbReference>
<evidence type="ECO:0000256" key="5">
    <source>
        <dbReference type="ARBA" id="ARBA00022692"/>
    </source>
</evidence>
<gene>
    <name evidence="12" type="primary">tcyB</name>
    <name evidence="12" type="ORF">RIdsm_01121</name>
    <name evidence="11" type="ORF">XM52_25955</name>
</gene>
<dbReference type="EMBL" id="LAXI01000029">
    <property type="protein sequence ID" value="KRS15018.1"/>
    <property type="molecule type" value="Genomic_DNA"/>
</dbReference>
<dbReference type="OrthoDB" id="9814550at2"/>
<dbReference type="STRING" id="540747.SAMN04488031_106223"/>
<dbReference type="AlphaFoldDB" id="A0A0T5P1J4"/>
<dbReference type="GO" id="GO:0006865">
    <property type="term" value="P:amino acid transport"/>
    <property type="evidence" value="ECO:0007669"/>
    <property type="project" value="UniProtKB-KW"/>
</dbReference>
<evidence type="ECO:0000256" key="1">
    <source>
        <dbReference type="ARBA" id="ARBA00004429"/>
    </source>
</evidence>
<dbReference type="RefSeq" id="WP_057821067.1">
    <property type="nucleotide sequence ID" value="NZ_CAXRJZ010000124.1"/>
</dbReference>
<feature type="transmembrane region" description="Helical" evidence="9">
    <location>
        <begin position="20"/>
        <end position="42"/>
    </location>
</feature>
<keyword evidence="6" id="KW-0029">Amino-acid transport</keyword>
<dbReference type="GO" id="GO:0022857">
    <property type="term" value="F:transmembrane transporter activity"/>
    <property type="evidence" value="ECO:0007669"/>
    <property type="project" value="InterPro"/>
</dbReference>
<protein>
    <submittedName>
        <fullName evidence="11">Amino acid ABC transporter permease</fullName>
    </submittedName>
    <submittedName>
        <fullName evidence="12">L-cystine transport system permease protein TcyB</fullName>
    </submittedName>
</protein>
<feature type="transmembrane region" description="Helical" evidence="9">
    <location>
        <begin position="135"/>
        <end position="153"/>
    </location>
</feature>
<dbReference type="PROSITE" id="PS50928">
    <property type="entry name" value="ABC_TM1"/>
    <property type="match status" value="1"/>
</dbReference>
<keyword evidence="4" id="KW-1003">Cell membrane</keyword>
<evidence type="ECO:0000256" key="7">
    <source>
        <dbReference type="ARBA" id="ARBA00022989"/>
    </source>
</evidence>
<keyword evidence="3 9" id="KW-0813">Transport</keyword>
<proteinExistence type="inferred from homology"/>
<evidence type="ECO:0000256" key="2">
    <source>
        <dbReference type="ARBA" id="ARBA00010072"/>
    </source>
</evidence>
<evidence type="ECO:0000259" key="10">
    <source>
        <dbReference type="PROSITE" id="PS50928"/>
    </source>
</evidence>
<dbReference type="NCBIfam" id="TIGR01726">
    <property type="entry name" value="HEQRo_perm_3TM"/>
    <property type="match status" value="1"/>
</dbReference>
<dbReference type="InterPro" id="IPR035906">
    <property type="entry name" value="MetI-like_sf"/>
</dbReference>
<keyword evidence="7 9" id="KW-1133">Transmembrane helix</keyword>
<feature type="transmembrane region" description="Helical" evidence="9">
    <location>
        <begin position="181"/>
        <end position="200"/>
    </location>
</feature>
<evidence type="ECO:0000313" key="12">
    <source>
        <dbReference type="EMBL" id="QEW25335.1"/>
    </source>
</evidence>
<dbReference type="NCBIfam" id="TIGR03004">
    <property type="entry name" value="ectoine_ehuC"/>
    <property type="match status" value="1"/>
</dbReference>
<dbReference type="InterPro" id="IPR010065">
    <property type="entry name" value="AA_ABC_transptr_permease_3TM"/>
</dbReference>
<evidence type="ECO:0000313" key="13">
    <source>
        <dbReference type="Proteomes" id="UP000051401"/>
    </source>
</evidence>
<dbReference type="Gene3D" id="1.10.3720.10">
    <property type="entry name" value="MetI-like"/>
    <property type="match status" value="1"/>
</dbReference>
<dbReference type="CDD" id="cd06261">
    <property type="entry name" value="TM_PBP2"/>
    <property type="match status" value="1"/>
</dbReference>
<evidence type="ECO:0000256" key="4">
    <source>
        <dbReference type="ARBA" id="ARBA00022475"/>
    </source>
</evidence>
<dbReference type="PANTHER" id="PTHR30614">
    <property type="entry name" value="MEMBRANE COMPONENT OF AMINO ACID ABC TRANSPORTER"/>
    <property type="match status" value="1"/>
</dbReference>
<evidence type="ECO:0000313" key="14">
    <source>
        <dbReference type="Proteomes" id="UP000325785"/>
    </source>
</evidence>
<accession>A0A0T5P1J4</accession>
<name>A0A0T5P1J4_9RHOB</name>
<dbReference type="Pfam" id="PF00528">
    <property type="entry name" value="BPD_transp_1"/>
    <property type="match status" value="1"/>
</dbReference>
<dbReference type="EMBL" id="CP031598">
    <property type="protein sequence ID" value="QEW25335.1"/>
    <property type="molecule type" value="Genomic_DNA"/>
</dbReference>
<dbReference type="PANTHER" id="PTHR30614:SF0">
    <property type="entry name" value="L-CYSTINE TRANSPORT SYSTEM PERMEASE PROTEIN TCYL"/>
    <property type="match status" value="1"/>
</dbReference>
<dbReference type="Proteomes" id="UP000051401">
    <property type="component" value="Unassembled WGS sequence"/>
</dbReference>
<evidence type="ECO:0000256" key="3">
    <source>
        <dbReference type="ARBA" id="ARBA00022448"/>
    </source>
</evidence>
<sequence>MPYFEFLETYSDFFISGTWISIQIYLGSVVVGTVFALVSALLRLSPYKSVRTIAAAYIEVFRGVSIVVQLFWMFYALPLFGLQLEKYFTGILVLGLTMGAYGAEIVRGGIQSVPRGQSEASVALNLSARTRMQRIILPQAVLIMLPSWGNLMVEMFKYSSLVSMIAIWDLMFRVKQINLDTFGSVAIQSFGTAMIIYYLLSRLVISPGMRWFEKAWARKIGMVR</sequence>
<keyword evidence="8 9" id="KW-0472">Membrane</keyword>
<comment type="similarity">
    <text evidence="2">Belongs to the binding-protein-dependent transport system permease family. HisMQ subfamily.</text>
</comment>
<evidence type="ECO:0000256" key="8">
    <source>
        <dbReference type="ARBA" id="ARBA00023136"/>
    </source>
</evidence>
<comment type="subcellular location">
    <subcellularLocation>
        <location evidence="1">Cell inner membrane</location>
        <topology evidence="1">Multi-pass membrane protein</topology>
    </subcellularLocation>
    <subcellularLocation>
        <location evidence="9">Cell membrane</location>
        <topology evidence="9">Multi-pass membrane protein</topology>
    </subcellularLocation>
</comment>
<organism evidence="11 13">
    <name type="scientific">Roseovarius indicus</name>
    <dbReference type="NCBI Taxonomy" id="540747"/>
    <lineage>
        <taxon>Bacteria</taxon>
        <taxon>Pseudomonadati</taxon>
        <taxon>Pseudomonadota</taxon>
        <taxon>Alphaproteobacteria</taxon>
        <taxon>Rhodobacterales</taxon>
        <taxon>Roseobacteraceae</taxon>
        <taxon>Roseovarius</taxon>
    </lineage>
</organism>
<reference evidence="11 13" key="1">
    <citation type="submission" date="2015-04" db="EMBL/GenBank/DDBJ databases">
        <title>The draft genome sequence of Roseovarius indicus B108T.</title>
        <authorList>
            <person name="Li G."/>
            <person name="Lai Q."/>
            <person name="Shao Z."/>
            <person name="Yan P."/>
        </authorList>
    </citation>
    <scope>NUCLEOTIDE SEQUENCE [LARGE SCALE GENOMIC DNA]</scope>
    <source>
        <strain evidence="11 13">B108</strain>
    </source>
</reference>
<dbReference type="InterPro" id="IPR043429">
    <property type="entry name" value="ArtM/GltK/GlnP/TcyL/YhdX-like"/>
</dbReference>
<evidence type="ECO:0000256" key="9">
    <source>
        <dbReference type="RuleBase" id="RU363032"/>
    </source>
</evidence>
<reference evidence="12 14" key="2">
    <citation type="submission" date="2018-08" db="EMBL/GenBank/DDBJ databases">
        <title>Genetic Globetrotter - A new plasmid hitch-hiking vast phylogenetic and geographic distances.</title>
        <authorList>
            <person name="Vollmers J."/>
            <person name="Petersen J."/>
        </authorList>
    </citation>
    <scope>NUCLEOTIDE SEQUENCE [LARGE SCALE GENOMIC DNA]</scope>
    <source>
        <strain evidence="12 14">DSM 26383</strain>
    </source>
</reference>
<dbReference type="InterPro" id="IPR000515">
    <property type="entry name" value="MetI-like"/>
</dbReference>
<dbReference type="Proteomes" id="UP000325785">
    <property type="component" value="Chromosome"/>
</dbReference>
<dbReference type="KEGG" id="rid:RIdsm_01121"/>
<evidence type="ECO:0000256" key="6">
    <source>
        <dbReference type="ARBA" id="ARBA00022970"/>
    </source>
</evidence>
<keyword evidence="5 9" id="KW-0812">Transmembrane</keyword>
<evidence type="ECO:0000313" key="11">
    <source>
        <dbReference type="EMBL" id="KRS15018.1"/>
    </source>
</evidence>
<feature type="transmembrane region" description="Helical" evidence="9">
    <location>
        <begin position="87"/>
        <end position="106"/>
    </location>
</feature>
<keyword evidence="13" id="KW-1185">Reference proteome</keyword>
<dbReference type="GO" id="GO:0043190">
    <property type="term" value="C:ATP-binding cassette (ABC) transporter complex"/>
    <property type="evidence" value="ECO:0007669"/>
    <property type="project" value="InterPro"/>
</dbReference>
<feature type="domain" description="ABC transmembrane type-1" evidence="10">
    <location>
        <begin position="18"/>
        <end position="200"/>
    </location>
</feature>
<feature type="transmembrane region" description="Helical" evidence="9">
    <location>
        <begin position="54"/>
        <end position="75"/>
    </location>
</feature>
<dbReference type="PATRIC" id="fig|540747.5.peg.3552"/>
<dbReference type="InterPro" id="IPR014342">
    <property type="entry name" value="Ectoine_EhuC"/>
</dbReference>